<dbReference type="RefSeq" id="WP_316414012.1">
    <property type="nucleotide sequence ID" value="NZ_AP027080.1"/>
</dbReference>
<comment type="caution">
    <text evidence="5">Lacks conserved residue(s) required for the propagation of feature annotation.</text>
</comment>
<feature type="binding site" evidence="5">
    <location>
        <position position="200"/>
    </location>
    <ligand>
        <name>ATP</name>
        <dbReference type="ChEBI" id="CHEBI:30616"/>
    </ligand>
</feature>
<reference evidence="10" key="1">
    <citation type="journal article" date="2023" name="Int. J. Syst. Evol. Microbiol.">
        <title>Mesoterricola silvestris gen. nov., sp. nov., Mesoterricola sediminis sp. nov., Geothrix oryzae sp. nov., Geothrix edaphica sp. nov., Geothrix rubra sp. nov., and Geothrix limicola sp. nov., six novel members of Acidobacteriota isolated from soils.</title>
        <authorList>
            <person name="Itoh H."/>
            <person name="Sugisawa Y."/>
            <person name="Mise K."/>
            <person name="Xu Z."/>
            <person name="Kuniyasu M."/>
            <person name="Ushijima N."/>
            <person name="Kawano K."/>
            <person name="Kobayashi E."/>
            <person name="Shiratori Y."/>
            <person name="Masuda Y."/>
            <person name="Senoo K."/>
        </authorList>
    </citation>
    <scope>NUCLEOTIDE SEQUENCE [LARGE SCALE GENOMIC DNA]</scope>
    <source>
        <strain evidence="10">W79</strain>
    </source>
</reference>
<name>A0AA48KA35_9BACT</name>
<dbReference type="GO" id="GO:0004017">
    <property type="term" value="F:AMP kinase activity"/>
    <property type="evidence" value="ECO:0007669"/>
    <property type="project" value="UniProtKB-UniRule"/>
</dbReference>
<protein>
    <recommendedName>
        <fullName evidence="5 7">Adenylate kinase</fullName>
        <shortName evidence="5">AK</shortName>
        <ecNumber evidence="5 7">2.7.4.3</ecNumber>
    </recommendedName>
    <alternativeName>
        <fullName evidence="5">ATP-AMP transphosphorylase</fullName>
    </alternativeName>
    <alternativeName>
        <fullName evidence="5">ATP:AMP phosphotransferase</fullName>
    </alternativeName>
    <alternativeName>
        <fullName evidence="5">Adenylate monophosphate kinase</fullName>
    </alternativeName>
</protein>
<dbReference type="CDD" id="cd01428">
    <property type="entry name" value="ADK"/>
    <property type="match status" value="1"/>
</dbReference>
<keyword evidence="3 5" id="KW-0547">Nucleotide-binding</keyword>
<dbReference type="InterPro" id="IPR027417">
    <property type="entry name" value="P-loop_NTPase"/>
</dbReference>
<comment type="pathway">
    <text evidence="5">Purine metabolism; AMP biosynthesis via salvage pathway; AMP from ADP: step 1/1.</text>
</comment>
<keyword evidence="5" id="KW-0963">Cytoplasm</keyword>
<evidence type="ECO:0000313" key="10">
    <source>
        <dbReference type="Proteomes" id="UP001238179"/>
    </source>
</evidence>
<comment type="subunit">
    <text evidence="5 7">Monomer.</text>
</comment>
<keyword evidence="5" id="KW-0862">Zinc</keyword>
<comment type="domain">
    <text evidence="5">Consists of three domains, a large central CORE domain and two small peripheral domains, NMPbind and LID, which undergo movements during catalysis. The LID domain closes over the site of phosphoryl transfer upon ATP binding. Assembling and dissambling the active center during each catalytic cycle provides an effective means to prevent ATP hydrolysis. Some bacteria have evolved a zinc-coordinating structure that stabilizes the LID domain.</text>
</comment>
<dbReference type="GO" id="GO:0008270">
    <property type="term" value="F:zinc ion binding"/>
    <property type="evidence" value="ECO:0007669"/>
    <property type="project" value="UniProtKB-UniRule"/>
</dbReference>
<keyword evidence="5 7" id="KW-0067">ATP-binding</keyword>
<feature type="binding site" evidence="5">
    <location>
        <begin position="137"/>
        <end position="138"/>
    </location>
    <ligand>
        <name>ATP</name>
        <dbReference type="ChEBI" id="CHEBI:30616"/>
    </ligand>
</feature>
<dbReference type="InterPro" id="IPR007862">
    <property type="entry name" value="Adenylate_kinase_lid-dom"/>
</dbReference>
<dbReference type="AlphaFoldDB" id="A0AA48KA35"/>
<proteinExistence type="inferred from homology"/>
<dbReference type="EMBL" id="AP027080">
    <property type="protein sequence ID" value="BDU71123.1"/>
    <property type="molecule type" value="Genomic_DNA"/>
</dbReference>
<evidence type="ECO:0000313" key="9">
    <source>
        <dbReference type="EMBL" id="BDU71123.1"/>
    </source>
</evidence>
<evidence type="ECO:0000256" key="4">
    <source>
        <dbReference type="ARBA" id="ARBA00022777"/>
    </source>
</evidence>
<feature type="binding site" evidence="5">
    <location>
        <position position="151"/>
    </location>
    <ligand>
        <name>Zn(2+)</name>
        <dbReference type="ChEBI" id="CHEBI:29105"/>
        <note>structural</note>
    </ligand>
</feature>
<dbReference type="Pfam" id="PF05191">
    <property type="entry name" value="ADK_lid"/>
    <property type="match status" value="1"/>
</dbReference>
<dbReference type="KEGG" id="msil:METEAL_02970"/>
<feature type="binding site" evidence="5">
    <location>
        <position position="126"/>
    </location>
    <ligand>
        <name>ATP</name>
        <dbReference type="ChEBI" id="CHEBI:30616"/>
    </ligand>
</feature>
<evidence type="ECO:0000256" key="1">
    <source>
        <dbReference type="ARBA" id="ARBA00022679"/>
    </source>
</evidence>
<dbReference type="NCBIfam" id="TIGR01351">
    <property type="entry name" value="adk"/>
    <property type="match status" value="1"/>
</dbReference>
<dbReference type="GO" id="GO:0044209">
    <property type="term" value="P:AMP salvage"/>
    <property type="evidence" value="ECO:0007669"/>
    <property type="project" value="UniProtKB-UniRule"/>
</dbReference>
<evidence type="ECO:0000259" key="8">
    <source>
        <dbReference type="Pfam" id="PF05191"/>
    </source>
</evidence>
<evidence type="ECO:0000256" key="3">
    <source>
        <dbReference type="ARBA" id="ARBA00022741"/>
    </source>
</evidence>
<evidence type="ECO:0000256" key="5">
    <source>
        <dbReference type="HAMAP-Rule" id="MF_00235"/>
    </source>
</evidence>
<dbReference type="GO" id="GO:0005737">
    <property type="term" value="C:cytoplasm"/>
    <property type="evidence" value="ECO:0007669"/>
    <property type="project" value="UniProtKB-SubCell"/>
</dbReference>
<dbReference type="Proteomes" id="UP001238179">
    <property type="component" value="Chromosome"/>
</dbReference>
<dbReference type="PROSITE" id="PS00113">
    <property type="entry name" value="ADENYLATE_KINASE"/>
    <property type="match status" value="1"/>
</dbReference>
<dbReference type="InterPro" id="IPR033690">
    <property type="entry name" value="Adenylat_kinase_CS"/>
</dbReference>
<feature type="binding site" evidence="5">
    <location>
        <position position="129"/>
    </location>
    <ligand>
        <name>Zn(2+)</name>
        <dbReference type="ChEBI" id="CHEBI:29105"/>
        <note>structural</note>
    </ligand>
</feature>
<dbReference type="SUPFAM" id="SSF52540">
    <property type="entry name" value="P-loop containing nucleoside triphosphate hydrolases"/>
    <property type="match status" value="1"/>
</dbReference>
<accession>A0AA48KA35</accession>
<evidence type="ECO:0000256" key="7">
    <source>
        <dbReference type="RuleBase" id="RU003331"/>
    </source>
</evidence>
<keyword evidence="1 5" id="KW-0808">Transferase</keyword>
<dbReference type="Pfam" id="PF00406">
    <property type="entry name" value="ADK"/>
    <property type="match status" value="1"/>
</dbReference>
<comment type="function">
    <text evidence="5">Catalyzes the reversible transfer of the terminal phosphate group between ATP and AMP. Plays an important role in cellular energy homeostasis and in adenine nucleotide metabolism.</text>
</comment>
<feature type="binding site" evidence="5">
    <location>
        <begin position="58"/>
        <end position="60"/>
    </location>
    <ligand>
        <name>AMP</name>
        <dbReference type="ChEBI" id="CHEBI:456215"/>
    </ligand>
</feature>
<feature type="binding site" evidence="5">
    <location>
        <position position="32"/>
    </location>
    <ligand>
        <name>AMP</name>
        <dbReference type="ChEBI" id="CHEBI:456215"/>
    </ligand>
</feature>
<dbReference type="InterPro" id="IPR036193">
    <property type="entry name" value="ADK_active_lid_dom_sf"/>
</dbReference>
<dbReference type="PANTHER" id="PTHR23359">
    <property type="entry name" value="NUCLEOTIDE KINASE"/>
    <property type="match status" value="1"/>
</dbReference>
<feature type="binding site" evidence="5">
    <location>
        <position position="161"/>
    </location>
    <ligand>
        <name>AMP</name>
        <dbReference type="ChEBI" id="CHEBI:456215"/>
    </ligand>
</feature>
<keyword evidence="5" id="KW-0479">Metal-binding</keyword>
<feature type="binding site" evidence="5">
    <location>
        <position position="172"/>
    </location>
    <ligand>
        <name>AMP</name>
        <dbReference type="ChEBI" id="CHEBI:456215"/>
    </ligand>
</feature>
<feature type="domain" description="Adenylate kinase active site lid" evidence="8">
    <location>
        <begin position="126"/>
        <end position="163"/>
    </location>
</feature>
<keyword evidence="10" id="KW-1185">Reference proteome</keyword>
<sequence>MKIHILLGAPGSGKGTQAKRLVQKRSLIHLSTGDILRDAVSKGTEIGLRAKALMASGKLVDDDTVNGLVFARLQNESGDVLFDGYPRTLQQAESLETFLSSQGISLGFVIDIFVPESVLEARVVDRMVCSNNDCGAIYHLVTKRPHQEGVCDVCHSPLKHRADDCSEAFRSRMVEFNKTFQPLQAHYKGRPNYRSVDGNLAPDAIHATILDLFQEQA</sequence>
<dbReference type="HAMAP" id="MF_00235">
    <property type="entry name" value="Adenylate_kinase_Adk"/>
    <property type="match status" value="1"/>
</dbReference>
<dbReference type="InterPro" id="IPR006259">
    <property type="entry name" value="Adenyl_kin_sub"/>
</dbReference>
<feature type="binding site" evidence="5">
    <location>
        <begin position="11"/>
        <end position="16"/>
    </location>
    <ligand>
        <name>ATP</name>
        <dbReference type="ChEBI" id="CHEBI:30616"/>
    </ligand>
</feature>
<evidence type="ECO:0000256" key="2">
    <source>
        <dbReference type="ARBA" id="ARBA00022727"/>
    </source>
</evidence>
<dbReference type="InterPro" id="IPR000850">
    <property type="entry name" value="Adenylat/UMP-CMP_kin"/>
</dbReference>
<dbReference type="SUPFAM" id="SSF57774">
    <property type="entry name" value="Microbial and mitochondrial ADK, insert 'zinc finger' domain"/>
    <property type="match status" value="1"/>
</dbReference>
<dbReference type="GO" id="GO:0005524">
    <property type="term" value="F:ATP binding"/>
    <property type="evidence" value="ECO:0007669"/>
    <property type="project" value="UniProtKB-UniRule"/>
</dbReference>
<dbReference type="EC" id="2.7.4.3" evidence="5 7"/>
<feature type="region of interest" description="NMP" evidence="5">
    <location>
        <begin position="31"/>
        <end position="60"/>
    </location>
</feature>
<feature type="binding site" evidence="5">
    <location>
        <begin position="84"/>
        <end position="87"/>
    </location>
    <ligand>
        <name>AMP</name>
        <dbReference type="ChEBI" id="CHEBI:456215"/>
    </ligand>
</feature>
<evidence type="ECO:0000256" key="6">
    <source>
        <dbReference type="RuleBase" id="RU003330"/>
    </source>
</evidence>
<organism evidence="9 10">
    <name type="scientific">Mesoterricola silvestris</name>
    <dbReference type="NCBI Taxonomy" id="2927979"/>
    <lineage>
        <taxon>Bacteria</taxon>
        <taxon>Pseudomonadati</taxon>
        <taxon>Acidobacteriota</taxon>
        <taxon>Holophagae</taxon>
        <taxon>Holophagales</taxon>
        <taxon>Holophagaceae</taxon>
        <taxon>Mesoterricola</taxon>
    </lineage>
</organism>
<feature type="binding site" evidence="5">
    <location>
        <position position="134"/>
    </location>
    <ligand>
        <name>Zn(2+)</name>
        <dbReference type="ChEBI" id="CHEBI:29105"/>
        <note>structural</note>
    </ligand>
</feature>
<comment type="catalytic activity">
    <reaction evidence="5 7">
        <text>AMP + ATP = 2 ADP</text>
        <dbReference type="Rhea" id="RHEA:12973"/>
        <dbReference type="ChEBI" id="CHEBI:30616"/>
        <dbReference type="ChEBI" id="CHEBI:456215"/>
        <dbReference type="ChEBI" id="CHEBI:456216"/>
        <dbReference type="EC" id="2.7.4.3"/>
    </reaction>
</comment>
<gene>
    <name evidence="9" type="primary">adk_1</name>
    <name evidence="5" type="synonym">adk</name>
    <name evidence="9" type="ORF">METEAL_02970</name>
</gene>
<comment type="similarity">
    <text evidence="5 6">Belongs to the adenylate kinase family.</text>
</comment>
<dbReference type="Gene3D" id="3.40.50.300">
    <property type="entry name" value="P-loop containing nucleotide triphosphate hydrolases"/>
    <property type="match status" value="1"/>
</dbReference>
<feature type="binding site" evidence="5">
    <location>
        <position position="91"/>
    </location>
    <ligand>
        <name>AMP</name>
        <dbReference type="ChEBI" id="CHEBI:456215"/>
    </ligand>
</feature>
<feature type="binding site" evidence="5">
    <location>
        <position position="154"/>
    </location>
    <ligand>
        <name>Zn(2+)</name>
        <dbReference type="ChEBI" id="CHEBI:29105"/>
        <note>structural</note>
    </ligand>
</feature>
<dbReference type="PRINTS" id="PR00094">
    <property type="entry name" value="ADENYLTKNASE"/>
</dbReference>
<keyword evidence="2 5" id="KW-0545">Nucleotide biosynthesis</keyword>
<comment type="subcellular location">
    <subcellularLocation>
        <location evidence="5 7">Cytoplasm</location>
    </subcellularLocation>
</comment>
<keyword evidence="4 5" id="KW-0418">Kinase</keyword>
<feature type="binding site" evidence="5">
    <location>
        <position position="37"/>
    </location>
    <ligand>
        <name>AMP</name>
        <dbReference type="ChEBI" id="CHEBI:456215"/>
    </ligand>
</feature>